<gene>
    <name evidence="2" type="ORF">C1SCF055_LOCUS9961</name>
</gene>
<evidence type="ECO:0000313" key="3">
    <source>
        <dbReference type="EMBL" id="CAL4769557.1"/>
    </source>
</evidence>
<evidence type="ECO:0000313" key="2">
    <source>
        <dbReference type="EMBL" id="CAI3982245.1"/>
    </source>
</evidence>
<comment type="caution">
    <text evidence="2">The sequence shown here is derived from an EMBL/GenBank/DDBJ whole genome shotgun (WGS) entry which is preliminary data.</text>
</comment>
<dbReference type="EMBL" id="CAMXCT030000696">
    <property type="protein sequence ID" value="CAL4769557.1"/>
    <property type="molecule type" value="Genomic_DNA"/>
</dbReference>
<sequence length="287" mass="31788">MHDFFPDAPVHPKEPDDPFAVHEVHDEAEYCVLSVALLSGSVHDVECNRFGSVAELRCLLERKLHLSPLQGTRLFDDQGQPAWDHLSIEELRGRDNAAAALTAVVVKRPCFAAEAPEDFSCLSVEGFGNMCNRYMEISACGQFATNHKQEDSRAELLPVFGRQDLPVTLRVMMPDSDGYAHFLYVRSGDNVLALEANKRGLYSIYISQDIVELQSSAGPITKSFPSSINLDDNPLRCGVYLYRASVVELRTELNRSPSKSLQDRVDPNDSKGAVEDEAVEAVEAVEC</sequence>
<name>A0A9P1BZB5_9DINO</name>
<feature type="region of interest" description="Disordered" evidence="1">
    <location>
        <begin position="256"/>
        <end position="275"/>
    </location>
</feature>
<proteinExistence type="predicted"/>
<accession>A0A9P1BZB5</accession>
<protein>
    <submittedName>
        <fullName evidence="3">Ubiquitin-like domain-containing protein</fullName>
    </submittedName>
</protein>
<reference evidence="3 4" key="2">
    <citation type="submission" date="2024-05" db="EMBL/GenBank/DDBJ databases">
        <authorList>
            <person name="Chen Y."/>
            <person name="Shah S."/>
            <person name="Dougan E. K."/>
            <person name="Thang M."/>
            <person name="Chan C."/>
        </authorList>
    </citation>
    <scope>NUCLEOTIDE SEQUENCE [LARGE SCALE GENOMIC DNA]</scope>
</reference>
<reference evidence="2" key="1">
    <citation type="submission" date="2022-10" db="EMBL/GenBank/DDBJ databases">
        <authorList>
            <person name="Chen Y."/>
            <person name="Dougan E. K."/>
            <person name="Chan C."/>
            <person name="Rhodes N."/>
            <person name="Thang M."/>
        </authorList>
    </citation>
    <scope>NUCLEOTIDE SEQUENCE</scope>
</reference>
<organism evidence="2">
    <name type="scientific">Cladocopium goreaui</name>
    <dbReference type="NCBI Taxonomy" id="2562237"/>
    <lineage>
        <taxon>Eukaryota</taxon>
        <taxon>Sar</taxon>
        <taxon>Alveolata</taxon>
        <taxon>Dinophyceae</taxon>
        <taxon>Suessiales</taxon>
        <taxon>Symbiodiniaceae</taxon>
        <taxon>Cladocopium</taxon>
    </lineage>
</organism>
<evidence type="ECO:0000256" key="1">
    <source>
        <dbReference type="SAM" id="MobiDB-lite"/>
    </source>
</evidence>
<evidence type="ECO:0000313" key="4">
    <source>
        <dbReference type="Proteomes" id="UP001152797"/>
    </source>
</evidence>
<feature type="compositionally biased region" description="Basic and acidic residues" evidence="1">
    <location>
        <begin position="261"/>
        <end position="274"/>
    </location>
</feature>
<dbReference type="AlphaFoldDB" id="A0A9P1BZB5"/>
<keyword evidence="4" id="KW-1185">Reference proteome</keyword>
<dbReference type="Proteomes" id="UP001152797">
    <property type="component" value="Unassembled WGS sequence"/>
</dbReference>
<dbReference type="EMBL" id="CAMXCT010000696">
    <property type="protein sequence ID" value="CAI3982245.1"/>
    <property type="molecule type" value="Genomic_DNA"/>
</dbReference>
<dbReference type="EMBL" id="CAMXCT020000696">
    <property type="protein sequence ID" value="CAL1135620.1"/>
    <property type="molecule type" value="Genomic_DNA"/>
</dbReference>